<accession>A0A366HR17</accession>
<dbReference type="PANTHER" id="PTHR38730:SF1">
    <property type="entry name" value="SLL7028 PROTEIN"/>
    <property type="match status" value="1"/>
</dbReference>
<feature type="domain" description="VWA-like" evidence="1">
    <location>
        <begin position="257"/>
        <end position="381"/>
    </location>
</feature>
<evidence type="ECO:0000313" key="3">
    <source>
        <dbReference type="EMBL" id="RBP45363.1"/>
    </source>
</evidence>
<protein>
    <submittedName>
        <fullName evidence="3">Putative metal-dependent peptidase</fullName>
    </submittedName>
</protein>
<keyword evidence="4" id="KW-1185">Reference proteome</keyword>
<dbReference type="Proteomes" id="UP000253426">
    <property type="component" value="Unassembled WGS sequence"/>
</dbReference>
<evidence type="ECO:0000259" key="1">
    <source>
        <dbReference type="Pfam" id="PF09967"/>
    </source>
</evidence>
<dbReference type="Pfam" id="PF09967">
    <property type="entry name" value="DUF2201"/>
    <property type="match status" value="1"/>
</dbReference>
<sequence length="383" mass="42417">MTALHSIEGGLDAQQCLSASLLRLRARQPFFAALALFAKYEVTPDVPTAATDGEAIFINPIFWNALAPEQQDGLLLHEVLHAALGHCTRRGGRDIGLWNTAADIVVNGMILAESDLALPAGGMRDDKLAHFSTEEVYEILKRERPDMPAPEMADLLASEDGETHTAGSEAQAAALQRHWVDAMQKARTIMRSMGQEAPPMSMRREMECLEPGHIDWRSWLWRYLVHTPTDFSGYDRRFVGRGMYLEALEGESVRVHVCLDTSGSVTDAQMSVFLGEVQGILSAYPHLVCDLYYADSALNGPHHLDAFEPPPSALGGGGTNFRPFFEHVERAQEYGETALAIYLTDGYGHFPEWQPRIPVLWVVTAGGLDLKRFPFGERIRLTG</sequence>
<dbReference type="InterPro" id="IPR025154">
    <property type="entry name" value="Put_metallopeptidase_dom"/>
</dbReference>
<dbReference type="InterPro" id="IPR018698">
    <property type="entry name" value="VWA-like_dom"/>
</dbReference>
<evidence type="ECO:0000313" key="4">
    <source>
        <dbReference type="Proteomes" id="UP000253426"/>
    </source>
</evidence>
<dbReference type="PANTHER" id="PTHR38730">
    <property type="entry name" value="SLL7028 PROTEIN"/>
    <property type="match status" value="1"/>
</dbReference>
<dbReference type="Pfam" id="PF13203">
    <property type="entry name" value="DUF2201_N"/>
    <property type="match status" value="1"/>
</dbReference>
<comment type="caution">
    <text evidence="3">The sequence shown here is derived from an EMBL/GenBank/DDBJ whole genome shotgun (WGS) entry which is preliminary data.</text>
</comment>
<feature type="domain" description="Putative metallopeptidase" evidence="2">
    <location>
        <begin position="17"/>
        <end position="201"/>
    </location>
</feature>
<dbReference type="AlphaFoldDB" id="A0A366HR17"/>
<proteinExistence type="predicted"/>
<organism evidence="3 4">
    <name type="scientific">Roseimicrobium gellanilyticum</name>
    <dbReference type="NCBI Taxonomy" id="748857"/>
    <lineage>
        <taxon>Bacteria</taxon>
        <taxon>Pseudomonadati</taxon>
        <taxon>Verrucomicrobiota</taxon>
        <taxon>Verrucomicrobiia</taxon>
        <taxon>Verrucomicrobiales</taxon>
        <taxon>Verrucomicrobiaceae</taxon>
        <taxon>Roseimicrobium</taxon>
    </lineage>
</organism>
<dbReference type="RefSeq" id="WP_113958490.1">
    <property type="nucleotide sequence ID" value="NZ_QNRR01000003.1"/>
</dbReference>
<name>A0A366HR17_9BACT</name>
<evidence type="ECO:0000259" key="2">
    <source>
        <dbReference type="Pfam" id="PF13203"/>
    </source>
</evidence>
<reference evidence="3 4" key="1">
    <citation type="submission" date="2018-06" db="EMBL/GenBank/DDBJ databases">
        <title>Genomic Encyclopedia of Type Strains, Phase IV (KMG-IV): sequencing the most valuable type-strain genomes for metagenomic binning, comparative biology and taxonomic classification.</title>
        <authorList>
            <person name="Goeker M."/>
        </authorList>
    </citation>
    <scope>NUCLEOTIDE SEQUENCE [LARGE SCALE GENOMIC DNA]</scope>
    <source>
        <strain evidence="3 4">DSM 25532</strain>
    </source>
</reference>
<gene>
    <name evidence="3" type="ORF">DES53_103361</name>
</gene>
<dbReference type="OrthoDB" id="9809307at2"/>
<dbReference type="EMBL" id="QNRR01000003">
    <property type="protein sequence ID" value="RBP45363.1"/>
    <property type="molecule type" value="Genomic_DNA"/>
</dbReference>